<proteinExistence type="inferred from homology"/>
<dbReference type="FunFam" id="1.10.238.10:FF:000009">
    <property type="entry name" value="Visinin-like protein 1"/>
    <property type="match status" value="1"/>
</dbReference>
<dbReference type="PANTHER" id="PTHR23055:SF178">
    <property type="entry name" value="NEUROCALCIN HOMOLOG"/>
    <property type="match status" value="1"/>
</dbReference>
<dbReference type="Pfam" id="PF13499">
    <property type="entry name" value="EF-hand_7"/>
    <property type="match status" value="1"/>
</dbReference>
<dbReference type="InterPro" id="IPR002048">
    <property type="entry name" value="EF_hand_dom"/>
</dbReference>
<dbReference type="Gene3D" id="3.30.420.10">
    <property type="entry name" value="Ribonuclease H-like superfamily/Ribonuclease H"/>
    <property type="match status" value="1"/>
</dbReference>
<protein>
    <recommendedName>
        <fullName evidence="7">Calcium-binding protein NCS-1</fullName>
    </recommendedName>
</protein>
<keyword evidence="2" id="KW-0519">Myristate</keyword>
<feature type="domain" description="EF-hand" evidence="8">
    <location>
        <begin position="96"/>
        <end position="131"/>
    </location>
</feature>
<reference evidence="9" key="1">
    <citation type="journal article" date="2020" name="Microb. Genom.">
        <title>Genetic diversity of clinical and environmental Mucorales isolates obtained from an investigation of mucormycosis cases among solid organ transplant recipients.</title>
        <authorList>
            <person name="Nguyen M.H."/>
            <person name="Kaul D."/>
            <person name="Muto C."/>
            <person name="Cheng S.J."/>
            <person name="Richter R.A."/>
            <person name="Bruno V.M."/>
            <person name="Liu G."/>
            <person name="Beyhan S."/>
            <person name="Sundermann A.J."/>
            <person name="Mounaud S."/>
            <person name="Pasculle A.W."/>
            <person name="Nierman W.C."/>
            <person name="Driscoll E."/>
            <person name="Cumbie R."/>
            <person name="Clancy C.J."/>
            <person name="Dupont C.L."/>
        </authorList>
    </citation>
    <scope>NUCLEOTIDE SEQUENCE</scope>
    <source>
        <strain evidence="9">GL16</strain>
    </source>
</reference>
<dbReference type="NCBIfam" id="NF033545">
    <property type="entry name" value="transpos_IS630"/>
    <property type="match status" value="1"/>
</dbReference>
<evidence type="ECO:0000256" key="5">
    <source>
        <dbReference type="ARBA" id="ARBA00022837"/>
    </source>
</evidence>
<dbReference type="Pfam" id="PF13405">
    <property type="entry name" value="EF-hand_6"/>
    <property type="match status" value="1"/>
</dbReference>
<gene>
    <name evidence="9" type="ORF">G6F51_006250</name>
</gene>
<dbReference type="GO" id="GO:0005509">
    <property type="term" value="F:calcium ion binding"/>
    <property type="evidence" value="ECO:0007669"/>
    <property type="project" value="InterPro"/>
</dbReference>
<keyword evidence="3" id="KW-0479">Metal-binding</keyword>
<dbReference type="GO" id="GO:0003676">
    <property type="term" value="F:nucleic acid binding"/>
    <property type="evidence" value="ECO:0007669"/>
    <property type="project" value="InterPro"/>
</dbReference>
<dbReference type="InterPro" id="IPR011992">
    <property type="entry name" value="EF-hand-dom_pair"/>
</dbReference>
<dbReference type="Proteomes" id="UP000717996">
    <property type="component" value="Unassembled WGS sequence"/>
</dbReference>
<feature type="domain" description="EF-hand" evidence="8">
    <location>
        <begin position="60"/>
        <end position="95"/>
    </location>
</feature>
<dbReference type="GO" id="GO:0016020">
    <property type="term" value="C:membrane"/>
    <property type="evidence" value="ECO:0007669"/>
    <property type="project" value="TreeGrafter"/>
</dbReference>
<sequence>MGNAKSKLSPEQLSELQKATYFEKKELQQWYKGFIKDCPSGQLDKPEFQKIYKQFFPFGDPSRFADYVFNVFDGDRNGFIDFKEFICALSVTSRGRVDEKLYWAFQLYDIDNDGYITQDEMLHIVDAIYKMVGSMVKLPPDEDTPEKRVKKIFDLMDNDKDGRLSMEEFKEGSKKDPTILQALNLYDGMKVKLDNTVKCKKWEQEPDVEFDAKMEEMSETVKQQTKSYYNSNEQKLLFVYMNRVKLFNAAKSGRLAGGIAERTAQKWAKRLKEDKDWNILEKQTNLVNRPKPQLGQEHKTHLINFYDDNPQARLIGAVDSLTHSFADLSIKKSTVHNFLKSECNLSFKRVTLRPVARNDTTKIAARLAWVKHWTMTDMNYLGNCVFVDESAFNINMRPSGGWSEKGTPAIVTTPSTRAISHTVLGAISARFIVSMELRSPQEEWSKRIKIDYGNRKRKAPDVMDNAPIHTAKEIDELITKRGHKSIYLPPYSPELNPIEQFWAIVKNKVKRSRFEDKEDLFTRVTEACNSVPPNHLHAFVQHSVNVFEKCLNGKPI</sequence>
<evidence type="ECO:0000256" key="3">
    <source>
        <dbReference type="ARBA" id="ARBA00022723"/>
    </source>
</evidence>
<dbReference type="PANTHER" id="PTHR23055">
    <property type="entry name" value="CALCIUM BINDING PROTEINS"/>
    <property type="match status" value="1"/>
</dbReference>
<dbReference type="InterPro" id="IPR018247">
    <property type="entry name" value="EF_Hand_1_Ca_BS"/>
</dbReference>
<keyword evidence="4" id="KW-0677">Repeat</keyword>
<dbReference type="PROSITE" id="PS50222">
    <property type="entry name" value="EF_HAND_2"/>
    <property type="match status" value="3"/>
</dbReference>
<evidence type="ECO:0000256" key="2">
    <source>
        <dbReference type="ARBA" id="ARBA00022707"/>
    </source>
</evidence>
<dbReference type="PROSITE" id="PS00018">
    <property type="entry name" value="EF_HAND_1"/>
    <property type="match status" value="3"/>
</dbReference>
<dbReference type="PRINTS" id="PR00450">
    <property type="entry name" value="RECOVERIN"/>
</dbReference>
<name>A0A9P6YBE2_RHIOR</name>
<evidence type="ECO:0000259" key="8">
    <source>
        <dbReference type="PROSITE" id="PS50222"/>
    </source>
</evidence>
<evidence type="ECO:0000256" key="4">
    <source>
        <dbReference type="ARBA" id="ARBA00022737"/>
    </source>
</evidence>
<dbReference type="GO" id="GO:0005829">
    <property type="term" value="C:cytosol"/>
    <property type="evidence" value="ECO:0007669"/>
    <property type="project" value="TreeGrafter"/>
</dbReference>
<keyword evidence="5" id="KW-0106">Calcium</keyword>
<dbReference type="InterPro" id="IPR047655">
    <property type="entry name" value="Transpos_IS630-like"/>
</dbReference>
<comment type="caution">
    <text evidence="9">The sequence shown here is derived from an EMBL/GenBank/DDBJ whole genome shotgun (WGS) entry which is preliminary data.</text>
</comment>
<dbReference type="OrthoDB" id="2260371at2759"/>
<dbReference type="InterPro" id="IPR038717">
    <property type="entry name" value="Tc1-like_DDE_dom"/>
</dbReference>
<evidence type="ECO:0000256" key="1">
    <source>
        <dbReference type="ARBA" id="ARBA00006049"/>
    </source>
</evidence>
<dbReference type="CDD" id="cd00051">
    <property type="entry name" value="EFh"/>
    <property type="match status" value="2"/>
</dbReference>
<evidence type="ECO:0000256" key="6">
    <source>
        <dbReference type="ARBA" id="ARBA00023288"/>
    </source>
</evidence>
<evidence type="ECO:0000313" key="9">
    <source>
        <dbReference type="EMBL" id="KAG1544130.1"/>
    </source>
</evidence>
<evidence type="ECO:0000256" key="7">
    <source>
        <dbReference type="ARBA" id="ARBA00071944"/>
    </source>
</evidence>
<dbReference type="InterPro" id="IPR036397">
    <property type="entry name" value="RNaseH_sf"/>
</dbReference>
<dbReference type="SMART" id="SM00054">
    <property type="entry name" value="EFh"/>
    <property type="match status" value="3"/>
</dbReference>
<dbReference type="Pfam" id="PF13358">
    <property type="entry name" value="DDE_3"/>
    <property type="match status" value="1"/>
</dbReference>
<dbReference type="SUPFAM" id="SSF47473">
    <property type="entry name" value="EF-hand"/>
    <property type="match status" value="1"/>
</dbReference>
<keyword evidence="6" id="KW-0449">Lipoprotein</keyword>
<dbReference type="EMBL" id="JAANIT010000833">
    <property type="protein sequence ID" value="KAG1544130.1"/>
    <property type="molecule type" value="Genomic_DNA"/>
</dbReference>
<dbReference type="InterPro" id="IPR028846">
    <property type="entry name" value="Recoverin"/>
</dbReference>
<dbReference type="Gene3D" id="1.10.238.10">
    <property type="entry name" value="EF-hand"/>
    <property type="match status" value="1"/>
</dbReference>
<feature type="domain" description="EF-hand" evidence="8">
    <location>
        <begin position="144"/>
        <end position="179"/>
    </location>
</feature>
<evidence type="ECO:0000313" key="10">
    <source>
        <dbReference type="Proteomes" id="UP000717996"/>
    </source>
</evidence>
<accession>A0A9P6YBE2</accession>
<organism evidence="9 10">
    <name type="scientific">Rhizopus oryzae</name>
    <name type="common">Mucormycosis agent</name>
    <name type="synonym">Rhizopus arrhizus var. delemar</name>
    <dbReference type="NCBI Taxonomy" id="64495"/>
    <lineage>
        <taxon>Eukaryota</taxon>
        <taxon>Fungi</taxon>
        <taxon>Fungi incertae sedis</taxon>
        <taxon>Mucoromycota</taxon>
        <taxon>Mucoromycotina</taxon>
        <taxon>Mucoromycetes</taxon>
        <taxon>Mucorales</taxon>
        <taxon>Mucorineae</taxon>
        <taxon>Rhizopodaceae</taxon>
        <taxon>Rhizopus</taxon>
    </lineage>
</organism>
<comment type="similarity">
    <text evidence="1">Belongs to the recoverin family.</text>
</comment>
<dbReference type="AlphaFoldDB" id="A0A9P6YBE2"/>